<dbReference type="Proteomes" id="UP001595868">
    <property type="component" value="Unassembled WGS sequence"/>
</dbReference>
<sequence length="58" mass="6359">MRSDHGHPALPEQAPHQQTLVNGGLENLSYQPGYSGSAPRLWGINEGNNRFVFNISTP</sequence>
<keyword evidence="3" id="KW-1185">Reference proteome</keyword>
<dbReference type="EMBL" id="JBHSBN010000039">
    <property type="protein sequence ID" value="MFC4110366.1"/>
    <property type="molecule type" value="Genomic_DNA"/>
</dbReference>
<evidence type="ECO:0000313" key="2">
    <source>
        <dbReference type="EMBL" id="MFC4110366.1"/>
    </source>
</evidence>
<name>A0ABV8KXR9_9ACTN</name>
<dbReference type="RefSeq" id="WP_377552705.1">
    <property type="nucleotide sequence ID" value="NZ_JBHSBN010000039.1"/>
</dbReference>
<feature type="region of interest" description="Disordered" evidence="1">
    <location>
        <begin position="1"/>
        <end position="25"/>
    </location>
</feature>
<gene>
    <name evidence="2" type="ORF">ACFOX0_31155</name>
</gene>
<proteinExistence type="predicted"/>
<evidence type="ECO:0000256" key="1">
    <source>
        <dbReference type="SAM" id="MobiDB-lite"/>
    </source>
</evidence>
<accession>A0ABV8KXR9</accession>
<protein>
    <submittedName>
        <fullName evidence="2">Uncharacterized protein</fullName>
    </submittedName>
</protein>
<organism evidence="2 3">
    <name type="scientific">Micromonospora zhanjiangensis</name>
    <dbReference type="NCBI Taxonomy" id="1522057"/>
    <lineage>
        <taxon>Bacteria</taxon>
        <taxon>Bacillati</taxon>
        <taxon>Actinomycetota</taxon>
        <taxon>Actinomycetes</taxon>
        <taxon>Micromonosporales</taxon>
        <taxon>Micromonosporaceae</taxon>
        <taxon>Micromonospora</taxon>
    </lineage>
</organism>
<evidence type="ECO:0000313" key="3">
    <source>
        <dbReference type="Proteomes" id="UP001595868"/>
    </source>
</evidence>
<comment type="caution">
    <text evidence="2">The sequence shown here is derived from an EMBL/GenBank/DDBJ whole genome shotgun (WGS) entry which is preliminary data.</text>
</comment>
<reference evidence="3" key="1">
    <citation type="journal article" date="2019" name="Int. J. Syst. Evol. Microbiol.">
        <title>The Global Catalogue of Microorganisms (GCM) 10K type strain sequencing project: providing services to taxonomists for standard genome sequencing and annotation.</title>
        <authorList>
            <consortium name="The Broad Institute Genomics Platform"/>
            <consortium name="The Broad Institute Genome Sequencing Center for Infectious Disease"/>
            <person name="Wu L."/>
            <person name="Ma J."/>
        </authorList>
    </citation>
    <scope>NUCLEOTIDE SEQUENCE [LARGE SCALE GENOMIC DNA]</scope>
    <source>
        <strain evidence="3">2902at01</strain>
    </source>
</reference>